<name>A0A7W1XD41_9BACL</name>
<reference evidence="1 2" key="1">
    <citation type="submission" date="2020-07" db="EMBL/GenBank/DDBJ databases">
        <authorList>
            <person name="Feng H."/>
        </authorList>
    </citation>
    <scope>NUCLEOTIDE SEQUENCE [LARGE SCALE GENOMIC DNA]</scope>
    <source>
        <strain evidence="2">s-11</strain>
    </source>
</reference>
<accession>A0A7W1XD41</accession>
<organism evidence="1 2">
    <name type="scientific">Thermoactinomyces daqus</name>
    <dbReference type="NCBI Taxonomy" id="1329516"/>
    <lineage>
        <taxon>Bacteria</taxon>
        <taxon>Bacillati</taxon>
        <taxon>Bacillota</taxon>
        <taxon>Bacilli</taxon>
        <taxon>Bacillales</taxon>
        <taxon>Thermoactinomycetaceae</taxon>
        <taxon>Thermoactinomyces</taxon>
    </lineage>
</organism>
<gene>
    <name evidence="1" type="ORF">H1164_16625</name>
</gene>
<dbReference type="RefSeq" id="WP_033099555.1">
    <property type="nucleotide sequence ID" value="NZ_JACEIP010000041.1"/>
</dbReference>
<proteinExistence type="predicted"/>
<dbReference type="OrthoDB" id="2990117at2"/>
<comment type="caution">
    <text evidence="1">The sequence shown here is derived from an EMBL/GenBank/DDBJ whole genome shotgun (WGS) entry which is preliminary data.</text>
</comment>
<dbReference type="EMBL" id="JACEIP010000041">
    <property type="protein sequence ID" value="MBA4544460.1"/>
    <property type="molecule type" value="Genomic_DNA"/>
</dbReference>
<dbReference type="Proteomes" id="UP000530514">
    <property type="component" value="Unassembled WGS sequence"/>
</dbReference>
<keyword evidence="2" id="KW-1185">Reference proteome</keyword>
<evidence type="ECO:0000313" key="2">
    <source>
        <dbReference type="Proteomes" id="UP000530514"/>
    </source>
</evidence>
<dbReference type="AlphaFoldDB" id="A0A7W1XD41"/>
<sequence>MKKNIPYLLGAPHASVPKIGIYTNDRPSTVKDDELYNKQAPFSFDNAVVSEEFTYFSVNLQKADQERYLNSFLKKKLLHIWKKQRPLILAVPKLPESLESAIYANVFQKIEPNLLPAYREDFSFPVIPFTLFGWLQYMKLIAQITGKHRDACYWEELTQFLQHCSREKLLDHLFSSN</sequence>
<protein>
    <submittedName>
        <fullName evidence="1">Uncharacterized protein</fullName>
    </submittedName>
</protein>
<evidence type="ECO:0000313" key="1">
    <source>
        <dbReference type="EMBL" id="MBA4544460.1"/>
    </source>
</evidence>